<evidence type="ECO:0000313" key="3">
    <source>
        <dbReference type="EMBL" id="VEU75910.1"/>
    </source>
</evidence>
<organism evidence="3 4">
    <name type="scientific">Mycoplasmopsis columboralis</name>
    <dbReference type="NCBI Taxonomy" id="171282"/>
    <lineage>
        <taxon>Bacteria</taxon>
        <taxon>Bacillati</taxon>
        <taxon>Mycoplasmatota</taxon>
        <taxon>Mycoplasmoidales</taxon>
        <taxon>Metamycoplasmataceae</taxon>
        <taxon>Mycoplasmopsis</taxon>
    </lineage>
</organism>
<dbReference type="Proteomes" id="UP000289497">
    <property type="component" value="Chromosome"/>
</dbReference>
<dbReference type="EMBL" id="LR215039">
    <property type="protein sequence ID" value="VEU75910.1"/>
    <property type="molecule type" value="Genomic_DNA"/>
</dbReference>
<dbReference type="KEGG" id="mcou:NCTC10179_00066"/>
<proteinExistence type="predicted"/>
<accession>A0A449B5M8</accession>
<evidence type="ECO:0000256" key="1">
    <source>
        <dbReference type="SAM" id="Coils"/>
    </source>
</evidence>
<keyword evidence="1" id="KW-0175">Coiled coil</keyword>
<dbReference type="OrthoDB" id="393547at2"/>
<feature type="coiled-coil region" evidence="1">
    <location>
        <begin position="1078"/>
        <end position="1105"/>
    </location>
</feature>
<evidence type="ECO:0000256" key="2">
    <source>
        <dbReference type="SAM" id="MobiDB-lite"/>
    </source>
</evidence>
<gene>
    <name evidence="3" type="ORF">NCTC10179_00066</name>
</gene>
<dbReference type="RefSeq" id="WP_036434122.1">
    <property type="nucleotide sequence ID" value="NZ_LR215039.1"/>
</dbReference>
<name>A0A449B5M8_9BACT</name>
<protein>
    <submittedName>
        <fullName evidence="3">Uncharacterized protein</fullName>
    </submittedName>
</protein>
<sequence length="2868" mass="326279">MIKIKNKKALKKSLIITAAVTAPLVAGLGATLFAIHSKEAVNVSTVYDNLVEGETLFRLYSPYIEVSKDDKQKVVDSYKQARADWNSPDKTLQEKLISLDKAQQIALNFYIQTIDNQNFQKNDPAIFWNKILTNQENRIRELDLKEQLTQLKEDHSVKFFAELHTLSSEEKVNYLNSIANEVSKLVVNQNELINPFIELMQQASQKADQIPFDGLKNDLVESLSPLYSRIINANFRLNEVEIASQTTIKEQNKLDEILTSSQSEINEINEYLNLIVPHINNAAFTNEQKQRVQEFVNTTKNNLSQALTKADLNQIRNAVVTFYQQISDSQKSVSEIKQVVSQLHEYINEFDDSLVSYKNNLNTQVDQVLTISDHNQLILAKAKLFSNYYSVKYANTLIEELKLKANEYYNNNLISNNKVVVIKSNLDTLVNKKLSPTELASQVYKFYNSQINELETLEVINKELQLLQAQSDEVANLKFTTDEIKNKLSKLSTQIAKTYSNDVSTAYLLPIKKELNESLRLIFKDNLKQLISQMDDFIKELTQVNDPENTKIVNEAQALNQESLPMVRDFDPVPTADLIAQIKKYNFRLQNLINAKKQSQAEELSNFTDNYLGVLFGGDDPSYVPTKKEQARIDLYNNYKNRLDELRDLINNGNGDPAVADEIAFLTDKLKKLTDTGNKFRELSNLEKQAQETNDRVKNGPHSTILKPYTDKIDSIRSELDALYANPDATNEQIQDAIDRLNQAIKDLEHSEIENLLNEKIKNLKSKIDQYYPNDKTSPGAQALLKEYEQLLNETKNTDNLNQTNDLVNRVDKLNDLVGPVFDLEVQKQKLRDIIGEKNSAKYKGNKTENAIVNANEEIEYADKLIADLNSPETIPNTAAFESEKTQLYNRGEEILLAYEQDRIEKLNQQIQATSVEGEATTLDNYRGTLSRVNSFASLRKNEADFDVAKAAGDKLEKLANLAQASHDLLELFNVYNDEVHATIAGYITNKLQEHNILVSDEDDRIDAKVEALKEAKRVVDAKKKFLDTYNSLAGILSENKNWKIYQDLNEQITLIQEKRNSVLYDDELTVDQINARRIELIADIEAFTREKERLLNEYNQAIVDTDAKESTLDQEVAKLKELNPNYNFDNYYARTKTAYAADKTDANKPVAGIEEILAYQTKLEVAFYKDIVLNKLKDLETFASSDSFGVSELHNQIKTWQKSFDSEYKLLLQNDDLTLTKVKEMSNNVDKFFTLFDLQKRSADYIATLEGDETKKTLQAESINALKAAIAASEPVAENEYSDLQIKTDDLQEVYNREVEIEQLRHDIVQSLENDDLTKGEYGLLRIFENKFGSNYDEQAWTNLQTLVTSIKNQTQEATTKNTLINLQKRVAKIKEHSSEIADLAKEVFKANSTIGSLINTDSAVVKKYQQDLNNFVSTARNNYYLYLDSTRYNNLLNQLKYTNLKLANTDTLVTKLKEIRQIITSDTFDFRSLNGVDGSTKLLQLQNYLNSFETAASNNTYTQDAADAVTSLIAKANDLKNVVDLDSEISKLANQIAQRNSAVDAADLKILIKLMWNSVPTRATDSDSILGKRPDNLYNVSDLFNLNAITKENYHQIAEKMLAEMSIIKNKVQDRNEYRRITDEKLQNLKAKEYTPVVHNSLKRALNALLDQLIEQNNNASVKTDSPDESGELNVLRSKTVVIETKFEALKELATRAYNLEILTNRISSDEESVTTAKAKSLEMVTKAETYFDDVEKMMLNGEESVENLTTQLTEQYFRLSLLFNYQKVKTKFDNDRVMLPAERAVVQQKFDQFWSDFNSGTISVENIFNKYFIDYHELTNEQLNTSEYDHLLDLFLDKTVELRRIIQEGTNIIALKDENIDDTLVNQAMTQLQQEVTQAIADNVNTTIVARAKMAKITSLREKIDATISAKKEQLNRQLAKDNTLKDHIYQTADVYGTNGTVTYVNNFQTNAIDRLQSAYADKDNLSYSEINVFLSEAISVYKGQIFELYNISRTKAENVDLALTDYVDDFSETQTSARGGANITGDNTSKYDELKTIKDQISTALSADFTTEENYYSKLNPLNLIIKSSWQSKINALVSAIKSEFIQKFNPKPEAESETDKPGFYVNLLEKFDALKNNLDGKTVNVFTYNEIESLESSYDSLRSEIEQVQENYSVVIERKDATSLANYAARLYDLNQSYLRFQTQVQTVVNDALDKNPLEEVFLDIFGDLRYSTESQYTQALKTKFEAFKATIVQKANTLTVDDNTTFDFEVLNQNSDKPQVLSDLINLLTSYKDWINQTENKQLLLEQIDATVSKSNPLPPIVDGVDGTNGTFDKKYKIVIPKTEYTRKKFLSNFEEFSNQATASNSDLVEIGNNDNFLDMFDQFAFTKKDIKDTGDLESIFSPITVKVFIKKYDENGWFQLINSGRDDVDRKSLKAKVVYSYISGNTNIGELSVEREVVLTFKTIDTLRIENGTTSIFINENGQVGYNTKYEALDVDEAGWNIPVVTDSTPQEEKNRIINEVVTRTYNKMKEAIFALDETNATLGGSNAITMPNATFGDTVRTSTEAKYQNISYNTDESNAGAKRLSAFLNNDNKNSFAMYGFDFQNQDSLAVTYNVSLSSLKRDEYLRIIADDSTKGFSFVQLSGGYITGLPTYGVDKFVDYVPEVYDFRIHSAQYNAYNGLTEWWTTTNEQNPSGINLNLYSFNIDYDPISRKVYIYNSWVENVFFLINKTNIVTSLSRLKTNSQFREDDKAFLSSLETKVRGNSSPITPIELSRYYSLVSSLNNRIYIVSTQGGTYQLPSGSSSSYGSYPIWPINGGQQTVWRSNSSDPKTASLKPTPSTDFPNPSNNARELVKESARQALYAAVVEKFWFKIRKSNSN</sequence>
<evidence type="ECO:0000313" key="4">
    <source>
        <dbReference type="Proteomes" id="UP000289497"/>
    </source>
</evidence>
<feature type="region of interest" description="Disordered" evidence="2">
    <location>
        <begin position="2811"/>
        <end position="2837"/>
    </location>
</feature>
<feature type="coiled-coil region" evidence="1">
    <location>
        <begin position="2136"/>
        <end position="2163"/>
    </location>
</feature>
<reference evidence="3 4" key="1">
    <citation type="submission" date="2019-01" db="EMBL/GenBank/DDBJ databases">
        <authorList>
            <consortium name="Pathogen Informatics"/>
        </authorList>
    </citation>
    <scope>NUCLEOTIDE SEQUENCE [LARGE SCALE GENOMIC DNA]</scope>
    <source>
        <strain evidence="3 4">NCTC10179</strain>
    </source>
</reference>
<keyword evidence="4" id="KW-1185">Reference proteome</keyword>